<accession>T1DNV6</accession>
<evidence type="ECO:0000313" key="1">
    <source>
        <dbReference type="EMBL" id="JAA99060.1"/>
    </source>
</evidence>
<reference evidence="1" key="1">
    <citation type="submission" date="2013-07" db="EMBL/GenBank/DDBJ databases">
        <title>Transcriptome sequencing and developmental regulation of gene expression in Anopheles aquasalis.</title>
        <authorList>
            <consortium name="Brazilian Malaria Network (MCT/CNPq/MS/SCTIE/DECIT/PRONEX 555648/2009-5) and Research Network on Bioactive Molecules from Arthropod Vectors (NAP-MOBIARVE"/>
            <consortium name="University of Sao Paulo)"/>
            <person name="Marinotti O."/>
            <person name="Ribeiro J.M.C."/>
            <person name="Costa-da-Silva A.L."/>
            <person name="Silva M.C.P."/>
            <person name="Lopes A.R."/>
            <person name="Barros M.S."/>
            <person name="Sa-Nunes A."/>
            <person name="Konjin B.B."/>
            <person name="Carvalho E."/>
            <person name="Suesdek L."/>
            <person name="Silva-Neto M.A.C."/>
            <person name="Capurro M.L."/>
        </authorList>
    </citation>
    <scope>NUCLEOTIDE SEQUENCE</scope>
    <source>
        <tissue evidence="1">Whole body</tissue>
    </source>
</reference>
<proteinExistence type="evidence at transcript level"/>
<dbReference type="EMBL" id="GAMD01002530">
    <property type="protein sequence ID" value="JAA99060.1"/>
    <property type="molecule type" value="mRNA"/>
</dbReference>
<name>T1DNV6_ANOAQ</name>
<organism evidence="1">
    <name type="scientific">Anopheles aquasalis</name>
    <name type="common">Malaria mosquito</name>
    <dbReference type="NCBI Taxonomy" id="42839"/>
    <lineage>
        <taxon>Eukaryota</taxon>
        <taxon>Metazoa</taxon>
        <taxon>Ecdysozoa</taxon>
        <taxon>Arthropoda</taxon>
        <taxon>Hexapoda</taxon>
        <taxon>Insecta</taxon>
        <taxon>Pterygota</taxon>
        <taxon>Neoptera</taxon>
        <taxon>Endopterygota</taxon>
        <taxon>Diptera</taxon>
        <taxon>Nematocera</taxon>
        <taxon>Culicoidea</taxon>
        <taxon>Culicidae</taxon>
        <taxon>Anophelinae</taxon>
        <taxon>Anopheles</taxon>
    </lineage>
</organism>
<protein>
    <submittedName>
        <fullName evidence="1">Uncharacterized protein</fullName>
    </submittedName>
</protein>
<sequence length="114" mass="12672">MIMMIPTVAKLFPCNRTWSCWMLLHCSLNQITNRTKRKMSPRRNISRSLLMLTLHAAMIAVRYDHLSFPTVSLQLPMMMAVSPKSIRTVAVVANPLGPVGAVPLSVKPEQAIGS</sequence>
<dbReference type="AlphaFoldDB" id="T1DNV6"/>